<protein>
    <submittedName>
        <fullName evidence="1">Dipeptidase PepV</fullName>
    </submittedName>
</protein>
<evidence type="ECO:0000313" key="2">
    <source>
        <dbReference type="Proteomes" id="UP000594014"/>
    </source>
</evidence>
<proteinExistence type="predicted"/>
<gene>
    <name evidence="1" type="primary">pepV</name>
    <name evidence="1" type="ORF">FRZ06_13880</name>
</gene>
<name>A0ACD1AD73_9FIRM</name>
<dbReference type="EMBL" id="CP042469">
    <property type="protein sequence ID" value="QOX64356.1"/>
    <property type="molecule type" value="Genomic_DNA"/>
</dbReference>
<reference evidence="1" key="1">
    <citation type="submission" date="2019-08" db="EMBL/GenBank/DDBJ databases">
        <title>Genome sequence of Clostridiales bacterium MT110.</title>
        <authorList>
            <person name="Cao J."/>
        </authorList>
    </citation>
    <scope>NUCLEOTIDE SEQUENCE</scope>
    <source>
        <strain evidence="1">MT110</strain>
    </source>
</reference>
<keyword evidence="2" id="KW-1185">Reference proteome</keyword>
<sequence length="488" mass="53666">MEKKYLDLIDDYKDEMIKTLQELLAIKSVAGEPAADAPFGKGVEEAFEYMLKKAKAEGFDTENIDHYGGHIEFGGFLLDEKGEIAGTSEEIMGILGHLDVVPEGKDWDFDPYGGEISEDRIYGRGAIDDKGPTVAAFYAMKALKDAGIVPEKKVRLILGLDEETGWKGMDYYLKRVKHPDFGFTPDGEFPAIHGEKGILIFDIVKKLSKTPANAKGIKLRSMTGGNAANMVADHARSVIKFDSYDAIREKVSEFKKTTGYQINAKGIGKNLEITTLGVSSHGARPEKGLNAVSVLMKFFGELSFDNEELGDFIQFYNEHIGFELCGDSLGCGLEDEPSGKLILNVGMVKIDDESASLTINIRYPVTMNEEQVYGALLPVINKYNMGIVKKGHQPPIYLPKDDPMICTLMDVYKEHTGDVNCEPLVIGGGTYARAVKNTVAFGADFPGEPELAHQKNEYITITNLVKCAKIFADAIFRLADGQKRAEAK</sequence>
<organism evidence="1 2">
    <name type="scientific">Anoxybacterium hadale</name>
    <dbReference type="NCBI Taxonomy" id="3408580"/>
    <lineage>
        <taxon>Bacteria</taxon>
        <taxon>Bacillati</taxon>
        <taxon>Bacillota</taxon>
        <taxon>Clostridia</taxon>
        <taxon>Peptostreptococcales</taxon>
        <taxon>Anaerovoracaceae</taxon>
        <taxon>Anoxybacterium</taxon>
    </lineage>
</organism>
<accession>A0ACD1AD73</accession>
<evidence type="ECO:0000313" key="1">
    <source>
        <dbReference type="EMBL" id="QOX64356.1"/>
    </source>
</evidence>
<dbReference type="Proteomes" id="UP000594014">
    <property type="component" value="Chromosome"/>
</dbReference>